<feature type="non-terminal residue" evidence="2">
    <location>
        <position position="193"/>
    </location>
</feature>
<comment type="caution">
    <text evidence="2">The sequence shown here is derived from an EMBL/GenBank/DDBJ whole genome shotgun (WGS) entry which is preliminary data.</text>
</comment>
<organism evidence="2">
    <name type="scientific">marine sediment metagenome</name>
    <dbReference type="NCBI Taxonomy" id="412755"/>
    <lineage>
        <taxon>unclassified sequences</taxon>
        <taxon>metagenomes</taxon>
        <taxon>ecological metagenomes</taxon>
    </lineage>
</organism>
<keyword evidence="1" id="KW-0812">Transmembrane</keyword>
<keyword evidence="1" id="KW-1133">Transmembrane helix</keyword>
<gene>
    <name evidence="2" type="ORF">S01H1_54163</name>
</gene>
<evidence type="ECO:0000256" key="1">
    <source>
        <dbReference type="SAM" id="Phobius"/>
    </source>
</evidence>
<feature type="transmembrane region" description="Helical" evidence="1">
    <location>
        <begin position="12"/>
        <end position="38"/>
    </location>
</feature>
<dbReference type="AlphaFoldDB" id="X0VW98"/>
<evidence type="ECO:0000313" key="2">
    <source>
        <dbReference type="EMBL" id="GAG15397.1"/>
    </source>
</evidence>
<name>X0VW98_9ZZZZ</name>
<proteinExistence type="predicted"/>
<protein>
    <submittedName>
        <fullName evidence="2">Uncharacterized protein</fullName>
    </submittedName>
</protein>
<dbReference type="EMBL" id="BARS01035126">
    <property type="protein sequence ID" value="GAG15397.1"/>
    <property type="molecule type" value="Genomic_DNA"/>
</dbReference>
<reference evidence="2" key="1">
    <citation type="journal article" date="2014" name="Front. Microbiol.">
        <title>High frequency of phylogenetically diverse reductive dehalogenase-homologous genes in deep subseafloor sedimentary metagenomes.</title>
        <authorList>
            <person name="Kawai M."/>
            <person name="Futagami T."/>
            <person name="Toyoda A."/>
            <person name="Takaki Y."/>
            <person name="Nishi S."/>
            <person name="Hori S."/>
            <person name="Arai W."/>
            <person name="Tsubouchi T."/>
            <person name="Morono Y."/>
            <person name="Uchiyama I."/>
            <person name="Ito T."/>
            <person name="Fujiyama A."/>
            <person name="Inagaki F."/>
            <person name="Takami H."/>
        </authorList>
    </citation>
    <scope>NUCLEOTIDE SEQUENCE</scope>
    <source>
        <strain evidence="2">Expedition CK06-06</strain>
    </source>
</reference>
<accession>X0VW98</accession>
<sequence length="193" mass="21764">MMKHRKFVRNIYAVSVMYDAVLFIVMVSISGAVLLPALQSNIAIETSVETHREHVADEALNAFLVSRVDTFSYKVAGDIIDDAAGRIGIDNSSEGLYGSITNWLLAREQLHKTYATLLAENLGCQFRLPITVLGTNRFNIFTGDYDRHLEKETKSFFSSYLGDKYRFNLTAWWHPIKGIPFGGELYIGEHPPN</sequence>
<keyword evidence="1" id="KW-0472">Membrane</keyword>